<dbReference type="PANTHER" id="PTHR43280:SF28">
    <property type="entry name" value="HTH-TYPE TRANSCRIPTIONAL ACTIVATOR RHAS"/>
    <property type="match status" value="1"/>
</dbReference>
<evidence type="ECO:0000256" key="2">
    <source>
        <dbReference type="ARBA" id="ARBA00023125"/>
    </source>
</evidence>
<dbReference type="PROSITE" id="PS01124">
    <property type="entry name" value="HTH_ARAC_FAMILY_2"/>
    <property type="match status" value="1"/>
</dbReference>
<dbReference type="InterPro" id="IPR020449">
    <property type="entry name" value="Tscrpt_reg_AraC-type_HTH"/>
</dbReference>
<evidence type="ECO:0000256" key="1">
    <source>
        <dbReference type="ARBA" id="ARBA00023015"/>
    </source>
</evidence>
<evidence type="ECO:0000313" key="5">
    <source>
        <dbReference type="EMBL" id="MFC4720660.1"/>
    </source>
</evidence>
<evidence type="ECO:0000259" key="4">
    <source>
        <dbReference type="PROSITE" id="PS01124"/>
    </source>
</evidence>
<dbReference type="PANTHER" id="PTHR43280">
    <property type="entry name" value="ARAC-FAMILY TRANSCRIPTIONAL REGULATOR"/>
    <property type="match status" value="1"/>
</dbReference>
<keyword evidence="1" id="KW-0805">Transcription regulation</keyword>
<proteinExistence type="predicted"/>
<dbReference type="InterPro" id="IPR009057">
    <property type="entry name" value="Homeodomain-like_sf"/>
</dbReference>
<dbReference type="SUPFAM" id="SSF46689">
    <property type="entry name" value="Homeodomain-like"/>
    <property type="match status" value="2"/>
</dbReference>
<dbReference type="InterPro" id="IPR018060">
    <property type="entry name" value="HTH_AraC"/>
</dbReference>
<protein>
    <submittedName>
        <fullName evidence="5">Helix-turn-helix domain-containing protein</fullName>
    </submittedName>
</protein>
<keyword evidence="2" id="KW-0238">DNA-binding</keyword>
<dbReference type="SMART" id="SM00342">
    <property type="entry name" value="HTH_ARAC"/>
    <property type="match status" value="1"/>
</dbReference>
<dbReference type="RefSeq" id="WP_204654989.1">
    <property type="nucleotide sequence ID" value="NZ_JAFBFD010000048.1"/>
</dbReference>
<evidence type="ECO:0000313" key="6">
    <source>
        <dbReference type="Proteomes" id="UP001595969"/>
    </source>
</evidence>
<keyword evidence="6" id="KW-1185">Reference proteome</keyword>
<dbReference type="PRINTS" id="PR00032">
    <property type="entry name" value="HTHARAC"/>
</dbReference>
<dbReference type="Proteomes" id="UP001595969">
    <property type="component" value="Unassembled WGS sequence"/>
</dbReference>
<comment type="caution">
    <text evidence="5">The sequence shown here is derived from an EMBL/GenBank/DDBJ whole genome shotgun (WGS) entry which is preliminary data.</text>
</comment>
<name>A0ABV9MZC3_9ENTE</name>
<reference evidence="6" key="1">
    <citation type="journal article" date="2019" name="Int. J. Syst. Evol. Microbiol.">
        <title>The Global Catalogue of Microorganisms (GCM) 10K type strain sequencing project: providing services to taxonomists for standard genome sequencing and annotation.</title>
        <authorList>
            <consortium name="The Broad Institute Genomics Platform"/>
            <consortium name="The Broad Institute Genome Sequencing Center for Infectious Disease"/>
            <person name="Wu L."/>
            <person name="Ma J."/>
        </authorList>
    </citation>
    <scope>NUCLEOTIDE SEQUENCE [LARGE SCALE GENOMIC DNA]</scope>
    <source>
        <strain evidence="6">CGMCC 1.19032</strain>
    </source>
</reference>
<feature type="domain" description="HTH araC/xylS-type" evidence="4">
    <location>
        <begin position="23"/>
        <end position="121"/>
    </location>
</feature>
<gene>
    <name evidence="5" type="ORF">ACFO5I_13095</name>
</gene>
<dbReference type="EMBL" id="JBHSGS010000066">
    <property type="protein sequence ID" value="MFC4720660.1"/>
    <property type="molecule type" value="Genomic_DNA"/>
</dbReference>
<accession>A0ABV9MZC3</accession>
<dbReference type="Pfam" id="PF12833">
    <property type="entry name" value="HTH_18"/>
    <property type="match status" value="1"/>
</dbReference>
<evidence type="ECO:0000256" key="3">
    <source>
        <dbReference type="ARBA" id="ARBA00023163"/>
    </source>
</evidence>
<organism evidence="5 6">
    <name type="scientific">Enterococcus lemanii</name>
    <dbReference type="NCBI Taxonomy" id="1159752"/>
    <lineage>
        <taxon>Bacteria</taxon>
        <taxon>Bacillati</taxon>
        <taxon>Bacillota</taxon>
        <taxon>Bacilli</taxon>
        <taxon>Lactobacillales</taxon>
        <taxon>Enterococcaceae</taxon>
        <taxon>Enterococcus</taxon>
    </lineage>
</organism>
<keyword evidence="3" id="KW-0804">Transcription</keyword>
<dbReference type="Gene3D" id="1.10.10.60">
    <property type="entry name" value="Homeodomain-like"/>
    <property type="match status" value="2"/>
</dbReference>
<sequence>MLEEILQKVQTTNREKPFSQMVQKIVDIVQEESQQDFNLSLLAEELHINVVYLGQLFKKETQSSFSQYLNQIRIRKAQQLLLHTEKNIAEIAEEVGYNNTNYFSKMFKKLNGLIPKEFREKYEGDYADLFEEKEPRI</sequence>